<dbReference type="InterPro" id="IPR015197">
    <property type="entry name" value="PngaseF_C"/>
</dbReference>
<dbReference type="GO" id="GO:0030246">
    <property type="term" value="F:carbohydrate binding"/>
    <property type="evidence" value="ECO:0007669"/>
    <property type="project" value="InterPro"/>
</dbReference>
<dbReference type="Gene3D" id="2.10.10.20">
    <property type="entry name" value="Carbohydrate-binding module superfamily 5/12"/>
    <property type="match status" value="1"/>
</dbReference>
<feature type="signal peptide" evidence="3">
    <location>
        <begin position="1"/>
        <end position="18"/>
    </location>
</feature>
<dbReference type="InterPro" id="IPR036573">
    <property type="entry name" value="CBM_sf_5/12"/>
</dbReference>
<name>A0A0F6A820_9GAMM</name>
<dbReference type="Proteomes" id="UP000033434">
    <property type="component" value="Unassembled WGS sequence"/>
</dbReference>
<dbReference type="Gene3D" id="2.60.120.230">
    <property type="match status" value="2"/>
</dbReference>
<dbReference type="GO" id="GO:0005576">
    <property type="term" value="C:extracellular region"/>
    <property type="evidence" value="ECO:0007669"/>
    <property type="project" value="InterPro"/>
</dbReference>
<evidence type="ECO:0000256" key="3">
    <source>
        <dbReference type="SAM" id="SignalP"/>
    </source>
</evidence>
<keyword evidence="2" id="KW-1015">Disulfide bond</keyword>
<protein>
    <recommendedName>
        <fullName evidence="4">Chitin-binding type-3 domain-containing protein</fullName>
    </recommendedName>
</protein>
<evidence type="ECO:0000313" key="6">
    <source>
        <dbReference type="Proteomes" id="UP000033434"/>
    </source>
</evidence>
<sequence>MRIILYWILIFACPKLFATNALVTTQILTEYTSFTQHGDHGFAVNLRPADLKSRHILELELGCAEHGCSDWDYTVRFEWHQGDERFELGRLITPYAGYMQRGMHGFDRNWRRTFYFDVSHLAPVLNGEGTFNVHYGGWGAKKSAFGIAAKLISQSAYHAKSVKRVIPLYESGSEGWPYKTAEDFAQFLPAKAVTFEADERYAEIKMIVTAHGHALSYDNPDGKAELCGEWCDRYFTLEQDGKLIVQQNLWREDCDQSATFPQGGTYLFARANWCPGEAIEPFTYPVSIAAKGESVFDIDWQAYSWQPSQYGKDAPRYIVNAVLVTYGEREIEEDIALTSIVKPNSAMPDRVGLSCGEIEVEVKNLGKSKVDELWFDYGIQGLRTHQYHWQGEIEAGETKRIAFVSQFLGNFSPELAKLSVSVRSEYDQQVANNRQVARFKAPMSIESSAMLHLLTGKDGSESSVSLLNKSQKTVSRWDMFADSSWHELALDVPAGCYTLKVHDSEHDGLAFPFFNQRKGKGEIVLHHSDKLDAMVTQLQPDFGRELSIPITVGYEMGGCAASAWQADLAYDVKGQKVAYQGVIYQARHWSYNFEPNKSGPYDPWEAISYCDGSAL</sequence>
<feature type="domain" description="Chitin-binding type-3" evidence="4">
    <location>
        <begin position="561"/>
        <end position="607"/>
    </location>
</feature>
<dbReference type="EMBL" id="AUXW01000166">
    <property type="protein sequence ID" value="KKE82283.1"/>
    <property type="molecule type" value="Genomic_DNA"/>
</dbReference>
<dbReference type="Pfam" id="PF09113">
    <property type="entry name" value="N-glycanase_C"/>
    <property type="match status" value="1"/>
</dbReference>
<dbReference type="CDD" id="cd12215">
    <property type="entry name" value="ChiC_BD"/>
    <property type="match status" value="1"/>
</dbReference>
<dbReference type="SUPFAM" id="SSF51055">
    <property type="entry name" value="Carbohydrate binding domain"/>
    <property type="match status" value="1"/>
</dbReference>
<dbReference type="AlphaFoldDB" id="A0A0F6A820"/>
<dbReference type="SMART" id="SM00495">
    <property type="entry name" value="ChtBD3"/>
    <property type="match status" value="1"/>
</dbReference>
<reference evidence="5 6" key="1">
    <citation type="journal article" date="2015" name="BMC Genomics">
        <title>Genome mining reveals unlocked bioactive potential of marine Gram-negative bacteria.</title>
        <authorList>
            <person name="Machado H."/>
            <person name="Sonnenschein E.C."/>
            <person name="Melchiorsen J."/>
            <person name="Gram L."/>
        </authorList>
    </citation>
    <scope>NUCLEOTIDE SEQUENCE [LARGE SCALE GENOMIC DNA]</scope>
    <source>
        <strain evidence="5 6">S4054</strain>
    </source>
</reference>
<feature type="chain" id="PRO_5002499571" description="Chitin-binding type-3 domain-containing protein" evidence="3">
    <location>
        <begin position="19"/>
        <end position="615"/>
    </location>
</feature>
<keyword evidence="1" id="KW-0378">Hydrolase</keyword>
<comment type="caution">
    <text evidence="5">The sequence shown here is derived from an EMBL/GenBank/DDBJ whole genome shotgun (WGS) entry which is preliminary data.</text>
</comment>
<evidence type="ECO:0000313" key="5">
    <source>
        <dbReference type="EMBL" id="KKE82283.1"/>
    </source>
</evidence>
<evidence type="ECO:0000256" key="1">
    <source>
        <dbReference type="ARBA" id="ARBA00022801"/>
    </source>
</evidence>
<proteinExistence type="predicted"/>
<gene>
    <name evidence="5" type="ORF">N479_18770</name>
</gene>
<dbReference type="SUPFAM" id="SSF49742">
    <property type="entry name" value="PHM/PNGase F"/>
    <property type="match status" value="1"/>
</dbReference>
<keyword evidence="3" id="KW-0732">Signal</keyword>
<dbReference type="InterPro" id="IPR008977">
    <property type="entry name" value="PHM/PNGase_F_dom_sf"/>
</dbReference>
<dbReference type="InterPro" id="IPR014784">
    <property type="entry name" value="Cu2_ascorb_mOase-like_C"/>
</dbReference>
<dbReference type="GO" id="GO:0004553">
    <property type="term" value="F:hydrolase activity, hydrolyzing O-glycosyl compounds"/>
    <property type="evidence" value="ECO:0007669"/>
    <property type="project" value="InterPro"/>
</dbReference>
<dbReference type="GO" id="GO:0005975">
    <property type="term" value="P:carbohydrate metabolic process"/>
    <property type="evidence" value="ECO:0007669"/>
    <property type="project" value="InterPro"/>
</dbReference>
<accession>A0A0F6A820</accession>
<dbReference type="RefSeq" id="WP_046357269.1">
    <property type="nucleotide sequence ID" value="NZ_AUXW01000166.1"/>
</dbReference>
<dbReference type="PATRIC" id="fig|1129367.4.peg.3814"/>
<dbReference type="InterPro" id="IPR003610">
    <property type="entry name" value="CBM5/12"/>
</dbReference>
<evidence type="ECO:0000259" key="4">
    <source>
        <dbReference type="SMART" id="SM00495"/>
    </source>
</evidence>
<evidence type="ECO:0000256" key="2">
    <source>
        <dbReference type="ARBA" id="ARBA00023157"/>
    </source>
</evidence>
<dbReference type="GO" id="GO:0016715">
    <property type="term" value="F:oxidoreductase activity, acting on paired donors, with incorporation or reduction of molecular oxygen, reduced ascorbate as one donor, and incorporation of one atom of oxygen"/>
    <property type="evidence" value="ECO:0007669"/>
    <property type="project" value="InterPro"/>
</dbReference>
<organism evidence="5 6">
    <name type="scientific">Pseudoalteromonas luteoviolacea S4054</name>
    <dbReference type="NCBI Taxonomy" id="1129367"/>
    <lineage>
        <taxon>Bacteria</taxon>
        <taxon>Pseudomonadati</taxon>
        <taxon>Pseudomonadota</taxon>
        <taxon>Gammaproteobacteria</taxon>
        <taxon>Alteromonadales</taxon>
        <taxon>Pseudoalteromonadaceae</taxon>
        <taxon>Pseudoalteromonas</taxon>
    </lineage>
</organism>